<reference evidence="3" key="1">
    <citation type="submission" date="2022-06" db="EMBL/GenBank/DDBJ databases">
        <authorList>
            <person name="Andreotti S."/>
            <person name="Wyler E."/>
        </authorList>
    </citation>
    <scope>NUCLEOTIDE SEQUENCE</scope>
</reference>
<dbReference type="AlphaFoldDB" id="A0AAU9YT80"/>
<evidence type="ECO:0000256" key="1">
    <source>
        <dbReference type="ARBA" id="ARBA00005350"/>
    </source>
</evidence>
<comment type="caution">
    <text evidence="3">The sequence shown here is derived from an EMBL/GenBank/DDBJ whole genome shotgun (WGS) entry which is preliminary data.</text>
</comment>
<keyword evidence="4" id="KW-1185">Reference proteome</keyword>
<dbReference type="PANTHER" id="PTHR23248:SF32">
    <property type="entry name" value="PHOSPHOLIPID SCRAMBLASE"/>
    <property type="match status" value="1"/>
</dbReference>
<sequence>MDSNPSTSELPPGLEHLIPIDHILIHQDFEFVEAILGFETANKYKIKNKLGQKVYYAVEESNCCTRNCCGDYRCFSMRILDNLGHEVVILKRPLRCSSCFCPCCLQKIEVQVPPGVPIGFVIQNWHPCVPKFTVQNEKKQAVLKIVGPCITCSCVGSVDFEIKSLDEEIVIGRISKHWSGFLKELLTDVDSFGIHFPLDLDVKMKAVMLGACFLIDFMFFESSSGQRPKFPISYRCFSRYSLFLWEN</sequence>
<dbReference type="InterPro" id="IPR005552">
    <property type="entry name" value="Scramblase"/>
</dbReference>
<dbReference type="GO" id="GO:0005886">
    <property type="term" value="C:plasma membrane"/>
    <property type="evidence" value="ECO:0007669"/>
    <property type="project" value="TreeGrafter"/>
</dbReference>
<keyword evidence="2" id="KW-0106">Calcium</keyword>
<dbReference type="GO" id="GO:0017128">
    <property type="term" value="F:phospholipid scramblase activity"/>
    <property type="evidence" value="ECO:0007669"/>
    <property type="project" value="InterPro"/>
</dbReference>
<name>A0AAU9YT80_PHORO</name>
<protein>
    <recommendedName>
        <fullName evidence="2">Phospholipid scramblase</fullName>
    </recommendedName>
</protein>
<comment type="similarity">
    <text evidence="1 2">Belongs to the phospholipid scramblase family.</text>
</comment>
<proteinExistence type="inferred from homology"/>
<gene>
    <name evidence="3" type="primary">1700057G04Rik</name>
    <name evidence="3" type="ORF">PHOROB_LOCUS1721</name>
</gene>
<keyword evidence="2" id="KW-0449">Lipoprotein</keyword>
<comment type="cofactor">
    <cofactor evidence="2">
        <name>Ca(2+)</name>
        <dbReference type="ChEBI" id="CHEBI:29108"/>
    </cofactor>
</comment>
<keyword evidence="2" id="KW-0564">Palmitate</keyword>
<comment type="function">
    <text evidence="2">May mediate accelerated ATP-independent bidirectional transbilayer migration of phospholipids upon binding calcium ions that results in a loss of phospholipid asymmetry in the plasma membrane.</text>
</comment>
<dbReference type="EMBL" id="CALSGD010000279">
    <property type="protein sequence ID" value="CAH6777884.1"/>
    <property type="molecule type" value="Genomic_DNA"/>
</dbReference>
<dbReference type="Pfam" id="PF03803">
    <property type="entry name" value="Scramblase"/>
    <property type="match status" value="1"/>
</dbReference>
<evidence type="ECO:0000256" key="2">
    <source>
        <dbReference type="RuleBase" id="RU363116"/>
    </source>
</evidence>
<accession>A0AAU9YT80</accession>
<evidence type="ECO:0000313" key="3">
    <source>
        <dbReference type="EMBL" id="CAH6777884.1"/>
    </source>
</evidence>
<organism evidence="3 4">
    <name type="scientific">Phodopus roborovskii</name>
    <name type="common">Roborovski's desert hamster</name>
    <name type="synonym">Cricetulus roborovskii</name>
    <dbReference type="NCBI Taxonomy" id="109678"/>
    <lineage>
        <taxon>Eukaryota</taxon>
        <taxon>Metazoa</taxon>
        <taxon>Chordata</taxon>
        <taxon>Craniata</taxon>
        <taxon>Vertebrata</taxon>
        <taxon>Euteleostomi</taxon>
        <taxon>Mammalia</taxon>
        <taxon>Eutheria</taxon>
        <taxon>Euarchontoglires</taxon>
        <taxon>Glires</taxon>
        <taxon>Rodentia</taxon>
        <taxon>Myomorpha</taxon>
        <taxon>Muroidea</taxon>
        <taxon>Cricetidae</taxon>
        <taxon>Cricetinae</taxon>
        <taxon>Phodopus</taxon>
    </lineage>
</organism>
<dbReference type="PANTHER" id="PTHR23248">
    <property type="entry name" value="PHOSPHOLIPID SCRAMBLASE-RELATED"/>
    <property type="match status" value="1"/>
</dbReference>
<dbReference type="Proteomes" id="UP001152836">
    <property type="component" value="Unassembled WGS sequence"/>
</dbReference>
<evidence type="ECO:0000313" key="4">
    <source>
        <dbReference type="Proteomes" id="UP001152836"/>
    </source>
</evidence>